<sequence length="195" mass="23373">MDRIEYIKWLENVLYRLISCEHYFKLVSGRENQFWPIVQNSLGESVCIFWSHVFGNKKDDLHYSKFFNDDIERITGRNFSRINIEARMLTALKMNDTEYENFWKEVKSCRNQFIAHKEIGSNTVFYRIDLCRVQAEELRVIMAEFVQIALRQNLDGNWDIWNRYYQAAENSNSSIEAKCKREFKNGVLLLSDEIR</sequence>
<dbReference type="AlphaFoldDB" id="A0A0B0EDW3"/>
<reference evidence="1 2" key="1">
    <citation type="submission" date="2014-10" db="EMBL/GenBank/DDBJ databases">
        <title>Draft genome of anammox bacterium scalindua brodae, obtained using differential coverage binning of sequence data from two enrichment reactors.</title>
        <authorList>
            <person name="Speth D.R."/>
            <person name="Russ L."/>
            <person name="Kartal B."/>
            <person name="Op den Camp H.J."/>
            <person name="Dutilh B.E."/>
            <person name="Jetten M.S."/>
        </authorList>
    </citation>
    <scope>NUCLEOTIDE SEQUENCE [LARGE SCALE GENOMIC DNA]</scope>
    <source>
        <strain evidence="1">RU1</strain>
    </source>
</reference>
<protein>
    <recommendedName>
        <fullName evidence="3">HEPN AbiU2-like domain-containing protein</fullName>
    </recommendedName>
</protein>
<evidence type="ECO:0000313" key="1">
    <source>
        <dbReference type="EMBL" id="KHE90839.1"/>
    </source>
</evidence>
<accession>A0A0B0EDW3</accession>
<comment type="caution">
    <text evidence="1">The sequence shown here is derived from an EMBL/GenBank/DDBJ whole genome shotgun (WGS) entry which is preliminary data.</text>
</comment>
<name>A0A0B0EDW3_9BACT</name>
<gene>
    <name evidence="1" type="ORF">SCABRO_03410</name>
</gene>
<dbReference type="Proteomes" id="UP000030652">
    <property type="component" value="Unassembled WGS sequence"/>
</dbReference>
<organism evidence="1 2">
    <name type="scientific">Candidatus Scalindua brodae</name>
    <dbReference type="NCBI Taxonomy" id="237368"/>
    <lineage>
        <taxon>Bacteria</taxon>
        <taxon>Pseudomonadati</taxon>
        <taxon>Planctomycetota</taxon>
        <taxon>Candidatus Brocadiia</taxon>
        <taxon>Candidatus Brocadiales</taxon>
        <taxon>Candidatus Scalinduaceae</taxon>
        <taxon>Candidatus Scalindua</taxon>
    </lineage>
</organism>
<proteinExistence type="predicted"/>
<evidence type="ECO:0000313" key="2">
    <source>
        <dbReference type="Proteomes" id="UP000030652"/>
    </source>
</evidence>
<dbReference type="EMBL" id="JRYO01000232">
    <property type="protein sequence ID" value="KHE90839.1"/>
    <property type="molecule type" value="Genomic_DNA"/>
</dbReference>
<evidence type="ECO:0008006" key="3">
    <source>
        <dbReference type="Google" id="ProtNLM"/>
    </source>
</evidence>